<sequence length="167" mass="19773">MAEQSKATQVEDNSLFEMLFFSKNDEGQGRRYFSPNEDQTILQFIKRCETEKEEPDWEFIAAAHDRTARQIKERYDNLMSKVPVIWTPVEIQVALMIEHVHGRIFRLLVQSLPNKSWYHICRKLNDAKALQRKSNFAAEFKRAMNTKEYLPYLDNSLIIQLWLTQSS</sequence>
<name>A0ABR2H2B4_9EUKA</name>
<dbReference type="Gene3D" id="1.10.10.60">
    <property type="entry name" value="Homeodomain-like"/>
    <property type="match status" value="1"/>
</dbReference>
<protein>
    <recommendedName>
        <fullName evidence="1">Myb-like domain-containing protein</fullName>
    </recommendedName>
</protein>
<dbReference type="PROSITE" id="PS50090">
    <property type="entry name" value="MYB_LIKE"/>
    <property type="match status" value="1"/>
</dbReference>
<proteinExistence type="predicted"/>
<evidence type="ECO:0000259" key="1">
    <source>
        <dbReference type="PROSITE" id="PS50090"/>
    </source>
</evidence>
<keyword evidence="3" id="KW-1185">Reference proteome</keyword>
<feature type="domain" description="Myb-like" evidence="1">
    <location>
        <begin position="25"/>
        <end position="79"/>
    </location>
</feature>
<dbReference type="InterPro" id="IPR009057">
    <property type="entry name" value="Homeodomain-like_sf"/>
</dbReference>
<reference evidence="2 3" key="1">
    <citation type="submission" date="2024-04" db="EMBL/GenBank/DDBJ databases">
        <title>Tritrichomonas musculus Genome.</title>
        <authorList>
            <person name="Alves-Ferreira E."/>
            <person name="Grigg M."/>
            <person name="Lorenzi H."/>
            <person name="Galac M."/>
        </authorList>
    </citation>
    <scope>NUCLEOTIDE SEQUENCE [LARGE SCALE GENOMIC DNA]</scope>
    <source>
        <strain evidence="2 3">EAF2021</strain>
    </source>
</reference>
<dbReference type="EMBL" id="JAPFFF010000049">
    <property type="protein sequence ID" value="KAK8840003.1"/>
    <property type="molecule type" value="Genomic_DNA"/>
</dbReference>
<gene>
    <name evidence="2" type="ORF">M9Y10_031288</name>
</gene>
<accession>A0ABR2H2B4</accession>
<dbReference type="SUPFAM" id="SSF46689">
    <property type="entry name" value="Homeodomain-like"/>
    <property type="match status" value="1"/>
</dbReference>
<comment type="caution">
    <text evidence="2">The sequence shown here is derived from an EMBL/GenBank/DDBJ whole genome shotgun (WGS) entry which is preliminary data.</text>
</comment>
<dbReference type="InterPro" id="IPR001005">
    <property type="entry name" value="SANT/Myb"/>
</dbReference>
<organism evidence="2 3">
    <name type="scientific">Tritrichomonas musculus</name>
    <dbReference type="NCBI Taxonomy" id="1915356"/>
    <lineage>
        <taxon>Eukaryota</taxon>
        <taxon>Metamonada</taxon>
        <taxon>Parabasalia</taxon>
        <taxon>Tritrichomonadida</taxon>
        <taxon>Tritrichomonadidae</taxon>
        <taxon>Tritrichomonas</taxon>
    </lineage>
</organism>
<dbReference type="Proteomes" id="UP001470230">
    <property type="component" value="Unassembled WGS sequence"/>
</dbReference>
<evidence type="ECO:0000313" key="2">
    <source>
        <dbReference type="EMBL" id="KAK8840003.1"/>
    </source>
</evidence>
<evidence type="ECO:0000313" key="3">
    <source>
        <dbReference type="Proteomes" id="UP001470230"/>
    </source>
</evidence>
<dbReference type="Pfam" id="PF13921">
    <property type="entry name" value="Myb_DNA-bind_6"/>
    <property type="match status" value="1"/>
</dbReference>